<dbReference type="EMBL" id="JARKIF010000010">
    <property type="protein sequence ID" value="KAJ7628642.1"/>
    <property type="molecule type" value="Genomic_DNA"/>
</dbReference>
<sequence length="254" mass="28913">MHTQLVSIEFQHITGPFTQKMFIIMSTTPLPRTAPTKKNGYHPGRVLDDTRLCYARADYSANNSGPYVNAKLPTCQSDPRFAPGASDRFGVFPSTRTCMWGFPNGPAAIIDSSKTARNRCHTTARGDPDQINYRYRSRIQDGVFGITLLRGPEEPDKHPFVLTGQLSRLVVADRRHFAIRQLYTWPKDKYPGLLYPRCQSRAQTVNQSSLLANIRGFQTAYYYSRGTELSWFWDNAASGQAHLEWRWKTWSPSA</sequence>
<name>A0AAD7FK17_9AGAR</name>
<dbReference type="Proteomes" id="UP001221142">
    <property type="component" value="Unassembled WGS sequence"/>
</dbReference>
<comment type="caution">
    <text evidence="1">The sequence shown here is derived from an EMBL/GenBank/DDBJ whole genome shotgun (WGS) entry which is preliminary data.</text>
</comment>
<protein>
    <submittedName>
        <fullName evidence="1">Uncharacterized protein</fullName>
    </submittedName>
</protein>
<accession>A0AAD7FK17</accession>
<evidence type="ECO:0000313" key="2">
    <source>
        <dbReference type="Proteomes" id="UP001221142"/>
    </source>
</evidence>
<keyword evidence="2" id="KW-1185">Reference proteome</keyword>
<gene>
    <name evidence="1" type="ORF">FB45DRAFT_1004182</name>
</gene>
<dbReference type="AlphaFoldDB" id="A0AAD7FK17"/>
<reference evidence="1" key="1">
    <citation type="submission" date="2023-03" db="EMBL/GenBank/DDBJ databases">
        <title>Massive genome expansion in bonnet fungi (Mycena s.s.) driven by repeated elements and novel gene families across ecological guilds.</title>
        <authorList>
            <consortium name="Lawrence Berkeley National Laboratory"/>
            <person name="Harder C.B."/>
            <person name="Miyauchi S."/>
            <person name="Viragh M."/>
            <person name="Kuo A."/>
            <person name="Thoen E."/>
            <person name="Andreopoulos B."/>
            <person name="Lu D."/>
            <person name="Skrede I."/>
            <person name="Drula E."/>
            <person name="Henrissat B."/>
            <person name="Morin E."/>
            <person name="Kohler A."/>
            <person name="Barry K."/>
            <person name="LaButti K."/>
            <person name="Morin E."/>
            <person name="Salamov A."/>
            <person name="Lipzen A."/>
            <person name="Mereny Z."/>
            <person name="Hegedus B."/>
            <person name="Baldrian P."/>
            <person name="Stursova M."/>
            <person name="Weitz H."/>
            <person name="Taylor A."/>
            <person name="Grigoriev I.V."/>
            <person name="Nagy L.G."/>
            <person name="Martin F."/>
            <person name="Kauserud H."/>
        </authorList>
    </citation>
    <scope>NUCLEOTIDE SEQUENCE</scope>
    <source>
        <strain evidence="1">9284</strain>
    </source>
</reference>
<proteinExistence type="predicted"/>
<evidence type="ECO:0000313" key="1">
    <source>
        <dbReference type="EMBL" id="KAJ7628642.1"/>
    </source>
</evidence>
<organism evidence="1 2">
    <name type="scientific">Roridomyces roridus</name>
    <dbReference type="NCBI Taxonomy" id="1738132"/>
    <lineage>
        <taxon>Eukaryota</taxon>
        <taxon>Fungi</taxon>
        <taxon>Dikarya</taxon>
        <taxon>Basidiomycota</taxon>
        <taxon>Agaricomycotina</taxon>
        <taxon>Agaricomycetes</taxon>
        <taxon>Agaricomycetidae</taxon>
        <taxon>Agaricales</taxon>
        <taxon>Marasmiineae</taxon>
        <taxon>Mycenaceae</taxon>
        <taxon>Roridomyces</taxon>
    </lineage>
</organism>